<dbReference type="InterPro" id="IPR046159">
    <property type="entry name" value="DUF6161"/>
</dbReference>
<feature type="domain" description="DUF6161" evidence="3">
    <location>
        <begin position="173"/>
        <end position="391"/>
    </location>
</feature>
<accession>A0A1R7QAH5</accession>
<dbReference type="EMBL" id="FUUY01000002">
    <property type="protein sequence ID" value="SJX21264.1"/>
    <property type="molecule type" value="Genomic_DNA"/>
</dbReference>
<keyword evidence="1" id="KW-0175">Coiled coil</keyword>
<dbReference type="Pfam" id="PF19658">
    <property type="entry name" value="DUF6161"/>
    <property type="match status" value="1"/>
</dbReference>
<evidence type="ECO:0000256" key="2">
    <source>
        <dbReference type="SAM" id="Phobius"/>
    </source>
</evidence>
<protein>
    <recommendedName>
        <fullName evidence="3">DUF6161 domain-containing protein</fullName>
    </recommendedName>
</protein>
<name>A0A1R7QAH5_ACIJO</name>
<keyword evidence="2" id="KW-1133">Transmembrane helix</keyword>
<evidence type="ECO:0000313" key="5">
    <source>
        <dbReference type="Proteomes" id="UP000196240"/>
    </source>
</evidence>
<feature type="coiled-coil region" evidence="1">
    <location>
        <begin position="168"/>
        <end position="228"/>
    </location>
</feature>
<dbReference type="RefSeq" id="WP_228148462.1">
    <property type="nucleotide sequence ID" value="NZ_FUUY01000002.1"/>
</dbReference>
<feature type="transmembrane region" description="Helical" evidence="2">
    <location>
        <begin position="276"/>
        <end position="297"/>
    </location>
</feature>
<feature type="transmembrane region" description="Helical" evidence="2">
    <location>
        <begin position="317"/>
        <end position="338"/>
    </location>
</feature>
<dbReference type="Proteomes" id="UP000196240">
    <property type="component" value="Unassembled WGS sequence"/>
</dbReference>
<evidence type="ECO:0000313" key="4">
    <source>
        <dbReference type="EMBL" id="SJX21264.1"/>
    </source>
</evidence>
<dbReference type="AlphaFoldDB" id="A0A1R7QAH5"/>
<organism evidence="4 5">
    <name type="scientific">Acinetobacter johnsonii</name>
    <dbReference type="NCBI Taxonomy" id="40214"/>
    <lineage>
        <taxon>Bacteria</taxon>
        <taxon>Pseudomonadati</taxon>
        <taxon>Pseudomonadota</taxon>
        <taxon>Gammaproteobacteria</taxon>
        <taxon>Moraxellales</taxon>
        <taxon>Moraxellaceae</taxon>
        <taxon>Acinetobacter</taxon>
    </lineage>
</organism>
<reference evidence="4 5" key="1">
    <citation type="submission" date="2017-02" db="EMBL/GenBank/DDBJ databases">
        <authorList>
            <person name="Peterson S.W."/>
        </authorList>
    </citation>
    <scope>NUCLEOTIDE SEQUENCE [LARGE SCALE GENOMIC DNA]</scope>
    <source>
        <strain evidence="4">C6</strain>
    </source>
</reference>
<gene>
    <name evidence="4" type="ORF">ACNJC6_00874</name>
</gene>
<evidence type="ECO:0000259" key="3">
    <source>
        <dbReference type="Pfam" id="PF19658"/>
    </source>
</evidence>
<keyword evidence="2" id="KW-0812">Transmembrane</keyword>
<proteinExistence type="predicted"/>
<keyword evidence="2" id="KW-0472">Membrane</keyword>
<evidence type="ECO:0000256" key="1">
    <source>
        <dbReference type="SAM" id="Coils"/>
    </source>
</evidence>
<sequence>MNLEFNITLYDSFGNPFDFETLQQLKNFLNLEKKFWSEQKQDIGENLTGTFSNFPEQVDRLFTHLEPYENALSMDPPPVNIDQLMHNYEGYKSQFIQWCGSYWIYRGNPNTEALINAYRYSTASGVAFWNAIKNKRVELGNQQFHTFIGMIMAYEFVFQDHAQMFKRRNSEKKAFSTLRNELESERNEQIKEFQNFCDQYSEWSIESKKDFENRIADYQERSNSTIQDHSNFFNEMADHAINRNKELEDLYVEKLRLEKPAKYWENRAKDLKNQGIIWSIFLVVVLGIGIAYFSYLFTHWLKGQEIALSLHSLQGAILLAVIISMFVFSIRVLSRLVFSSFHLQRDAEERQQLAYVYLALSNETNVDEESRKIVLQALFSRAETGLLASESGPTMPGVEGIAGLISKANKA</sequence>